<dbReference type="STRING" id="1330018.A0A167I474"/>
<organism evidence="2 3">
    <name type="scientific">Calocera viscosa (strain TUFC12733)</name>
    <dbReference type="NCBI Taxonomy" id="1330018"/>
    <lineage>
        <taxon>Eukaryota</taxon>
        <taxon>Fungi</taxon>
        <taxon>Dikarya</taxon>
        <taxon>Basidiomycota</taxon>
        <taxon>Agaricomycotina</taxon>
        <taxon>Dacrymycetes</taxon>
        <taxon>Dacrymycetales</taxon>
        <taxon>Dacrymycetaceae</taxon>
        <taxon>Calocera</taxon>
    </lineage>
</organism>
<keyword evidence="1" id="KW-0472">Membrane</keyword>
<name>A0A167I474_CALVF</name>
<sequence length="150" mass="16639">MCGRAISGRRSNTCARLPPHSRLFLTSEQIGTSTRLQYTSTQPAYSRPITGQLTLQLYAGQLSTLNILFLSPILLLSLLTLALALWILTRLPTFDPTEPISLVVTSAWCEEDLKGELKEAWAKGCDPGDWRAKDVRTGFWGGGLVKVRNY</sequence>
<feature type="transmembrane region" description="Helical" evidence="1">
    <location>
        <begin position="67"/>
        <end position="88"/>
    </location>
</feature>
<proteinExistence type="predicted"/>
<evidence type="ECO:0000313" key="3">
    <source>
        <dbReference type="Proteomes" id="UP000076738"/>
    </source>
</evidence>
<accession>A0A167I474</accession>
<dbReference type="AlphaFoldDB" id="A0A167I474"/>
<evidence type="ECO:0000313" key="2">
    <source>
        <dbReference type="EMBL" id="KZO92279.1"/>
    </source>
</evidence>
<dbReference type="EMBL" id="KV417312">
    <property type="protein sequence ID" value="KZO92279.1"/>
    <property type="molecule type" value="Genomic_DNA"/>
</dbReference>
<keyword evidence="1" id="KW-1133">Transmembrane helix</keyword>
<protein>
    <submittedName>
        <fullName evidence="2">Uncharacterized protein</fullName>
    </submittedName>
</protein>
<keyword evidence="1" id="KW-0812">Transmembrane</keyword>
<reference evidence="2 3" key="1">
    <citation type="journal article" date="2016" name="Mol. Biol. Evol.">
        <title>Comparative Genomics of Early-Diverging Mushroom-Forming Fungi Provides Insights into the Origins of Lignocellulose Decay Capabilities.</title>
        <authorList>
            <person name="Nagy L.G."/>
            <person name="Riley R."/>
            <person name="Tritt A."/>
            <person name="Adam C."/>
            <person name="Daum C."/>
            <person name="Floudas D."/>
            <person name="Sun H."/>
            <person name="Yadav J.S."/>
            <person name="Pangilinan J."/>
            <person name="Larsson K.H."/>
            <person name="Matsuura K."/>
            <person name="Barry K."/>
            <person name="Labutti K."/>
            <person name="Kuo R."/>
            <person name="Ohm R.A."/>
            <person name="Bhattacharya S.S."/>
            <person name="Shirouzu T."/>
            <person name="Yoshinaga Y."/>
            <person name="Martin F.M."/>
            <person name="Grigoriev I.V."/>
            <person name="Hibbett D.S."/>
        </authorList>
    </citation>
    <scope>NUCLEOTIDE SEQUENCE [LARGE SCALE GENOMIC DNA]</scope>
    <source>
        <strain evidence="2 3">TUFC12733</strain>
    </source>
</reference>
<dbReference type="Proteomes" id="UP000076738">
    <property type="component" value="Unassembled WGS sequence"/>
</dbReference>
<gene>
    <name evidence="2" type="ORF">CALVIDRAFT_541107</name>
</gene>
<evidence type="ECO:0000256" key="1">
    <source>
        <dbReference type="SAM" id="Phobius"/>
    </source>
</evidence>
<keyword evidence="3" id="KW-1185">Reference proteome</keyword>